<reference evidence="1" key="2">
    <citation type="submission" date="2025-09" db="UniProtKB">
        <authorList>
            <consortium name="EnsemblPlants"/>
        </authorList>
    </citation>
    <scope>IDENTIFICATION</scope>
</reference>
<protein>
    <submittedName>
        <fullName evidence="1">Uncharacterized protein</fullName>
    </submittedName>
</protein>
<evidence type="ECO:0000313" key="2">
    <source>
        <dbReference type="Proteomes" id="UP001732700"/>
    </source>
</evidence>
<organism evidence="1 2">
    <name type="scientific">Avena sativa</name>
    <name type="common">Oat</name>
    <dbReference type="NCBI Taxonomy" id="4498"/>
    <lineage>
        <taxon>Eukaryota</taxon>
        <taxon>Viridiplantae</taxon>
        <taxon>Streptophyta</taxon>
        <taxon>Embryophyta</taxon>
        <taxon>Tracheophyta</taxon>
        <taxon>Spermatophyta</taxon>
        <taxon>Magnoliopsida</taxon>
        <taxon>Liliopsida</taxon>
        <taxon>Poales</taxon>
        <taxon>Poaceae</taxon>
        <taxon>BOP clade</taxon>
        <taxon>Pooideae</taxon>
        <taxon>Poodae</taxon>
        <taxon>Poeae</taxon>
        <taxon>Poeae Chloroplast Group 1 (Aveneae type)</taxon>
        <taxon>Aveninae</taxon>
        <taxon>Avena</taxon>
    </lineage>
</organism>
<accession>A0ACD6A420</accession>
<keyword evidence="2" id="KW-1185">Reference proteome</keyword>
<reference evidence="1" key="1">
    <citation type="submission" date="2021-05" db="EMBL/GenBank/DDBJ databases">
        <authorList>
            <person name="Scholz U."/>
            <person name="Mascher M."/>
            <person name="Fiebig A."/>
        </authorList>
    </citation>
    <scope>NUCLEOTIDE SEQUENCE [LARGE SCALE GENOMIC DNA]</scope>
</reference>
<dbReference type="Proteomes" id="UP001732700">
    <property type="component" value="Chromosome 7D"/>
</dbReference>
<proteinExistence type="predicted"/>
<name>A0ACD6A420_AVESA</name>
<sequence>MEGLTTTSSILLLCISIVVPLLIFMVNNRGAGRKNLPPGPPALLFIAKCLMLKGPIYQLGPILRSLHARYGPIVSVYLGGRTFVFVADRKLAHSALVKGGGNFDTRPQPSEIFTLFLGGSMSASPLGDYFRLVRRNLHSQALHPSRVRLFAPARKRVCDAFVASLRRDAASQSQQQQQQQGGIVTVRPLLARCLFDLLMYMTFGVRIGQEALDEMQQMQLKISEAISRFPVLSIFQPITKRLQRKQWARDMALRERQKDLTLPLIHHHHAPRDQDDGGPRCRCYADSLLELRVAEEGDRPLTDDEMVSLCSEFMIASLDTSVALLEWIMADIVNHPDVQDKLYQEVRDKPELTDDVLRGGGMPYLKAVVLEGLRLRPTGHLVFPHGVQSDAELGGYMVPKGADINFLVADFGLDETVWPAAREFRPERFLLQQQNHHHLDPVDITGTKEIKMVPFGAGRRMCPGYALATLHAEYFVGSLVREFQWLPPAPKDTAVDMTEELAMAINMKHPLRARIIPRA</sequence>
<evidence type="ECO:0000313" key="1">
    <source>
        <dbReference type="EnsemblPlants" id="AVESA.00010b.r2.7DG1333950.1.CDS.1"/>
    </source>
</evidence>
<dbReference type="EnsemblPlants" id="AVESA.00010b.r2.7DG1333950.1">
    <property type="protein sequence ID" value="AVESA.00010b.r2.7DG1333950.1.CDS.1"/>
    <property type="gene ID" value="AVESA.00010b.r2.7DG1333950"/>
</dbReference>